<evidence type="ECO:0000256" key="1">
    <source>
        <dbReference type="SAM" id="MobiDB-lite"/>
    </source>
</evidence>
<evidence type="ECO:0000313" key="2">
    <source>
        <dbReference type="EMBL" id="KAJ8407659.1"/>
    </source>
</evidence>
<feature type="region of interest" description="Disordered" evidence="1">
    <location>
        <begin position="1"/>
        <end position="136"/>
    </location>
</feature>
<evidence type="ECO:0000313" key="3">
    <source>
        <dbReference type="Proteomes" id="UP001221898"/>
    </source>
</evidence>
<comment type="caution">
    <text evidence="2">The sequence shown here is derived from an EMBL/GenBank/DDBJ whole genome shotgun (WGS) entry which is preliminary data.</text>
</comment>
<feature type="compositionally biased region" description="Low complexity" evidence="1">
    <location>
        <begin position="7"/>
        <end position="21"/>
    </location>
</feature>
<proteinExistence type="predicted"/>
<dbReference type="Proteomes" id="UP001221898">
    <property type="component" value="Unassembled WGS sequence"/>
</dbReference>
<dbReference type="AlphaFoldDB" id="A0AAD7SRT4"/>
<gene>
    <name evidence="2" type="ORF">AAFF_G00275160</name>
</gene>
<organism evidence="2 3">
    <name type="scientific">Aldrovandia affinis</name>
    <dbReference type="NCBI Taxonomy" id="143900"/>
    <lineage>
        <taxon>Eukaryota</taxon>
        <taxon>Metazoa</taxon>
        <taxon>Chordata</taxon>
        <taxon>Craniata</taxon>
        <taxon>Vertebrata</taxon>
        <taxon>Euteleostomi</taxon>
        <taxon>Actinopterygii</taxon>
        <taxon>Neopterygii</taxon>
        <taxon>Teleostei</taxon>
        <taxon>Notacanthiformes</taxon>
        <taxon>Halosauridae</taxon>
        <taxon>Aldrovandia</taxon>
    </lineage>
</organism>
<keyword evidence="3" id="KW-1185">Reference proteome</keyword>
<protein>
    <submittedName>
        <fullName evidence="2">Uncharacterized protein</fullName>
    </submittedName>
</protein>
<feature type="compositionally biased region" description="Basic residues" evidence="1">
    <location>
        <begin position="116"/>
        <end position="125"/>
    </location>
</feature>
<feature type="compositionally biased region" description="Polar residues" evidence="1">
    <location>
        <begin position="38"/>
        <end position="53"/>
    </location>
</feature>
<name>A0AAD7SRT4_9TELE</name>
<dbReference type="EMBL" id="JAINUG010000038">
    <property type="protein sequence ID" value="KAJ8407659.1"/>
    <property type="molecule type" value="Genomic_DNA"/>
</dbReference>
<accession>A0AAD7SRT4</accession>
<sequence>MCGGLGSPPSEGPLSGKSPEPVTVGERDGRAADGELDVSQNSDGGDACSNKSVPESGRTADICTGGAADPHPHRKSPPCHTDSLRPQGAGPRRPGRAQSERPGVRQRSRPWCSCHRGQRSGRRGKGLAGVSRIAEDKLRPTSQTVWSMQSLQSEGAEGVSLEQRNAC</sequence>
<reference evidence="2" key="1">
    <citation type="journal article" date="2023" name="Science">
        <title>Genome structures resolve the early diversification of teleost fishes.</title>
        <authorList>
            <person name="Parey E."/>
            <person name="Louis A."/>
            <person name="Montfort J."/>
            <person name="Bouchez O."/>
            <person name="Roques C."/>
            <person name="Iampietro C."/>
            <person name="Lluch J."/>
            <person name="Castinel A."/>
            <person name="Donnadieu C."/>
            <person name="Desvignes T."/>
            <person name="Floi Bucao C."/>
            <person name="Jouanno E."/>
            <person name="Wen M."/>
            <person name="Mejri S."/>
            <person name="Dirks R."/>
            <person name="Jansen H."/>
            <person name="Henkel C."/>
            <person name="Chen W.J."/>
            <person name="Zahm M."/>
            <person name="Cabau C."/>
            <person name="Klopp C."/>
            <person name="Thompson A.W."/>
            <person name="Robinson-Rechavi M."/>
            <person name="Braasch I."/>
            <person name="Lecointre G."/>
            <person name="Bobe J."/>
            <person name="Postlethwait J.H."/>
            <person name="Berthelot C."/>
            <person name="Roest Crollius H."/>
            <person name="Guiguen Y."/>
        </authorList>
    </citation>
    <scope>NUCLEOTIDE SEQUENCE</scope>
    <source>
        <strain evidence="2">NC1722</strain>
    </source>
</reference>